<comment type="caution">
    <text evidence="1">The sequence shown here is derived from an EMBL/GenBank/DDBJ whole genome shotgun (WGS) entry which is preliminary data.</text>
</comment>
<accession>A0A645IHC9</accession>
<evidence type="ECO:0000313" key="1">
    <source>
        <dbReference type="EMBL" id="MPN50252.1"/>
    </source>
</evidence>
<name>A0A645IHC9_9ZZZZ</name>
<protein>
    <submittedName>
        <fullName evidence="1">Uncharacterized protein</fullName>
    </submittedName>
</protein>
<proteinExistence type="predicted"/>
<dbReference type="EMBL" id="VSSQ01114265">
    <property type="protein sequence ID" value="MPN50252.1"/>
    <property type="molecule type" value="Genomic_DNA"/>
</dbReference>
<reference evidence="1" key="1">
    <citation type="submission" date="2019-08" db="EMBL/GenBank/DDBJ databases">
        <authorList>
            <person name="Kucharzyk K."/>
            <person name="Murdoch R.W."/>
            <person name="Higgins S."/>
            <person name="Loffler F."/>
        </authorList>
    </citation>
    <scope>NUCLEOTIDE SEQUENCE</scope>
</reference>
<dbReference type="AlphaFoldDB" id="A0A645IHC9"/>
<gene>
    <name evidence="1" type="ORF">SDC9_197878</name>
</gene>
<organism evidence="1">
    <name type="scientific">bioreactor metagenome</name>
    <dbReference type="NCBI Taxonomy" id="1076179"/>
    <lineage>
        <taxon>unclassified sequences</taxon>
        <taxon>metagenomes</taxon>
        <taxon>ecological metagenomes</taxon>
    </lineage>
</organism>
<sequence>MMEMVPMAASGAQQLQVGFPVGGRTGSGGLLESLGEVELRTELELVCNLFDR</sequence>